<dbReference type="CDD" id="cd00167">
    <property type="entry name" value="SANT"/>
    <property type="match status" value="1"/>
</dbReference>
<evidence type="ECO:0000256" key="6">
    <source>
        <dbReference type="SAM" id="MobiDB-lite"/>
    </source>
</evidence>
<feature type="compositionally biased region" description="Polar residues" evidence="6">
    <location>
        <begin position="435"/>
        <end position="445"/>
    </location>
</feature>
<keyword evidence="5" id="KW-0863">Zinc-finger</keyword>
<organism evidence="10 11">
    <name type="scientific">Marasmius crinis-equi</name>
    <dbReference type="NCBI Taxonomy" id="585013"/>
    <lineage>
        <taxon>Eukaryota</taxon>
        <taxon>Fungi</taxon>
        <taxon>Dikarya</taxon>
        <taxon>Basidiomycota</taxon>
        <taxon>Agaricomycotina</taxon>
        <taxon>Agaricomycetes</taxon>
        <taxon>Agaricomycetidae</taxon>
        <taxon>Agaricales</taxon>
        <taxon>Marasmiineae</taxon>
        <taxon>Marasmiaceae</taxon>
        <taxon>Marasmius</taxon>
    </lineage>
</organism>
<dbReference type="PROSITE" id="PS51294">
    <property type="entry name" value="HTH_MYB"/>
    <property type="match status" value="3"/>
</dbReference>
<evidence type="ECO:0000256" key="1">
    <source>
        <dbReference type="ARBA" id="ARBA00023015"/>
    </source>
</evidence>
<feature type="compositionally biased region" description="Polar residues" evidence="6">
    <location>
        <begin position="166"/>
        <end position="178"/>
    </location>
</feature>
<keyword evidence="5" id="KW-0862">Zinc</keyword>
<dbReference type="SUPFAM" id="SSF46689">
    <property type="entry name" value="Homeodomain-like"/>
    <property type="match status" value="2"/>
</dbReference>
<feature type="region of interest" description="Disordered" evidence="6">
    <location>
        <begin position="232"/>
        <end position="286"/>
    </location>
</feature>
<feature type="compositionally biased region" description="Polar residues" evidence="6">
    <location>
        <begin position="252"/>
        <end position="275"/>
    </location>
</feature>
<gene>
    <name evidence="10" type="ORF">V5O48_009390</name>
</gene>
<feature type="domain" description="Myb-like" evidence="7">
    <location>
        <begin position="2"/>
        <end position="54"/>
    </location>
</feature>
<evidence type="ECO:0000259" key="7">
    <source>
        <dbReference type="PROSITE" id="PS50090"/>
    </source>
</evidence>
<dbReference type="Gene3D" id="1.10.10.60">
    <property type="entry name" value="Homeodomain-like"/>
    <property type="match status" value="3"/>
</dbReference>
<feature type="region of interest" description="Disordered" evidence="6">
    <location>
        <begin position="160"/>
        <end position="190"/>
    </location>
</feature>
<keyword evidence="3" id="KW-0804">Transcription</keyword>
<feature type="domain" description="Myb-like" evidence="7">
    <location>
        <begin position="106"/>
        <end position="156"/>
    </location>
</feature>
<feature type="domain" description="HTH myb-type" evidence="9">
    <location>
        <begin position="8"/>
        <end position="50"/>
    </location>
</feature>
<dbReference type="PANTHER" id="PTHR46621:SF1">
    <property type="entry name" value="SNRNA-ACTIVATING PROTEIN COMPLEX SUBUNIT 4"/>
    <property type="match status" value="1"/>
</dbReference>
<dbReference type="InterPro" id="IPR001005">
    <property type="entry name" value="SANT/Myb"/>
</dbReference>
<keyword evidence="1" id="KW-0805">Transcription regulation</keyword>
<dbReference type="PROSITE" id="PS00028">
    <property type="entry name" value="ZINC_FINGER_C2H2_1"/>
    <property type="match status" value="1"/>
</dbReference>
<dbReference type="InterPro" id="IPR013087">
    <property type="entry name" value="Znf_C2H2_type"/>
</dbReference>
<feature type="domain" description="Myb-like" evidence="7">
    <location>
        <begin position="55"/>
        <end position="105"/>
    </location>
</feature>
<keyword evidence="5" id="KW-0479">Metal-binding</keyword>
<feature type="compositionally biased region" description="Low complexity" evidence="6">
    <location>
        <begin position="232"/>
        <end position="251"/>
    </location>
</feature>
<dbReference type="PROSITE" id="PS50090">
    <property type="entry name" value="MYB_LIKE"/>
    <property type="match status" value="3"/>
</dbReference>
<keyword evidence="11" id="KW-1185">Reference proteome</keyword>
<protein>
    <submittedName>
        <fullName evidence="10">Uncharacterized protein</fullName>
    </submittedName>
</protein>
<accession>A0ABR3FBS9</accession>
<evidence type="ECO:0000313" key="11">
    <source>
        <dbReference type="Proteomes" id="UP001465976"/>
    </source>
</evidence>
<dbReference type="PANTHER" id="PTHR46621">
    <property type="entry name" value="SNRNA-ACTIVATING PROTEIN COMPLEX SUBUNIT 4"/>
    <property type="match status" value="1"/>
</dbReference>
<feature type="domain" description="HTH myb-type" evidence="9">
    <location>
        <begin position="55"/>
        <end position="109"/>
    </location>
</feature>
<reference evidence="10 11" key="1">
    <citation type="submission" date="2024-02" db="EMBL/GenBank/DDBJ databases">
        <title>A draft genome for the cacao thread blight pathogen Marasmius crinis-equi.</title>
        <authorList>
            <person name="Cohen S.P."/>
            <person name="Baruah I.K."/>
            <person name="Amoako-Attah I."/>
            <person name="Bukari Y."/>
            <person name="Meinhardt L.W."/>
            <person name="Bailey B.A."/>
        </authorList>
    </citation>
    <scope>NUCLEOTIDE SEQUENCE [LARGE SCALE GENOMIC DNA]</scope>
    <source>
        <strain evidence="10 11">GH-76</strain>
    </source>
</reference>
<evidence type="ECO:0000256" key="3">
    <source>
        <dbReference type="ARBA" id="ARBA00023163"/>
    </source>
</evidence>
<sequence>MVEKAASRPWTKAEDELLRAAVGVHGAHDNWKAVASQVPGRNNKACRKRWLHSLSPTIKKTPWTGDEDNRLLELMAIHGQKWSLIARQIPGRTDDACSKRYNEALDPNLRKGEWTSEEDERLLTTLAEIGQYSWKEIGQCLGRSGYKLLERKRKSSEIRAVDTAKETSQSAVSQSAVPPQQLAFDPPYYPPESYPLYQENPCFSYREPTPESQMIPVFSEVTPFQFSSSSLSAALTDPSPSSPSQPLLQPSNSVYPSSCNTPSAQLSPTLSSPGQTSGGDLIDDPNLLGNFSTSSHYIYHSQSMPSIYSEGDAIIPLDPATTTHGLVLDSAYSNLGFDTDKSPLHPHFEDIPSFYDRHAGSPFTDTSPETNAGEVSASCSPLDYASQLPPAGIADVIPEDISCLGSLPSESLLFSNAPSRREPTPPEPTPVAQKSAESSAARTPQRLSTVMPLCSESTAHFQQALSTTFCAIGNDDSQQCNNSEPATEQEGDDQSKRYVCDQPDCFKTYKNASGLRYHKKHGHPKKLPMQLNDMPPSLARDLPIRLRKMRKKDG</sequence>
<dbReference type="Proteomes" id="UP001465976">
    <property type="component" value="Unassembled WGS sequence"/>
</dbReference>
<feature type="domain" description="HTH myb-type" evidence="9">
    <location>
        <begin position="110"/>
        <end position="151"/>
    </location>
</feature>
<feature type="region of interest" description="Disordered" evidence="6">
    <location>
        <begin position="518"/>
        <end position="538"/>
    </location>
</feature>
<evidence type="ECO:0000256" key="2">
    <source>
        <dbReference type="ARBA" id="ARBA00023125"/>
    </source>
</evidence>
<name>A0ABR3FBS9_9AGAR</name>
<dbReference type="SMART" id="SM00717">
    <property type="entry name" value="SANT"/>
    <property type="match status" value="3"/>
</dbReference>
<evidence type="ECO:0000313" key="10">
    <source>
        <dbReference type="EMBL" id="KAL0572570.1"/>
    </source>
</evidence>
<keyword evidence="4" id="KW-0539">Nucleus</keyword>
<dbReference type="PROSITE" id="PS50157">
    <property type="entry name" value="ZINC_FINGER_C2H2_2"/>
    <property type="match status" value="1"/>
</dbReference>
<dbReference type="InterPro" id="IPR009057">
    <property type="entry name" value="Homeodomain-like_sf"/>
</dbReference>
<evidence type="ECO:0000256" key="5">
    <source>
        <dbReference type="PROSITE-ProRule" id="PRU00042"/>
    </source>
</evidence>
<dbReference type="Pfam" id="PF00249">
    <property type="entry name" value="Myb_DNA-binding"/>
    <property type="match status" value="1"/>
</dbReference>
<feature type="domain" description="C2H2-type" evidence="8">
    <location>
        <begin position="498"/>
        <end position="528"/>
    </location>
</feature>
<evidence type="ECO:0000256" key="4">
    <source>
        <dbReference type="ARBA" id="ARBA00023242"/>
    </source>
</evidence>
<proteinExistence type="predicted"/>
<comment type="caution">
    <text evidence="10">The sequence shown here is derived from an EMBL/GenBank/DDBJ whole genome shotgun (WGS) entry which is preliminary data.</text>
</comment>
<dbReference type="InterPro" id="IPR017930">
    <property type="entry name" value="Myb_dom"/>
</dbReference>
<evidence type="ECO:0000259" key="8">
    <source>
        <dbReference type="PROSITE" id="PS50157"/>
    </source>
</evidence>
<feature type="region of interest" description="Disordered" evidence="6">
    <location>
        <begin position="414"/>
        <end position="445"/>
    </location>
</feature>
<dbReference type="EMBL" id="JBAHYK010000613">
    <property type="protein sequence ID" value="KAL0572570.1"/>
    <property type="molecule type" value="Genomic_DNA"/>
</dbReference>
<dbReference type="Pfam" id="PF13921">
    <property type="entry name" value="Myb_DNA-bind_6"/>
    <property type="match status" value="1"/>
</dbReference>
<evidence type="ECO:0000259" key="9">
    <source>
        <dbReference type="PROSITE" id="PS51294"/>
    </source>
</evidence>
<dbReference type="InterPro" id="IPR051575">
    <property type="entry name" value="Myb-like_DNA-bd"/>
</dbReference>
<keyword evidence="2" id="KW-0238">DNA-binding</keyword>